<dbReference type="AlphaFoldDB" id="X1KKX1"/>
<name>X1KKX1_9ZZZZ</name>
<proteinExistence type="predicted"/>
<evidence type="ECO:0000313" key="1">
    <source>
        <dbReference type="EMBL" id="GAI07323.1"/>
    </source>
</evidence>
<gene>
    <name evidence="1" type="ORF">S06H3_23434</name>
</gene>
<reference evidence="1" key="1">
    <citation type="journal article" date="2014" name="Front. Microbiol.">
        <title>High frequency of phylogenetically diverse reductive dehalogenase-homologous genes in deep subseafloor sedimentary metagenomes.</title>
        <authorList>
            <person name="Kawai M."/>
            <person name="Futagami T."/>
            <person name="Toyoda A."/>
            <person name="Takaki Y."/>
            <person name="Nishi S."/>
            <person name="Hori S."/>
            <person name="Arai W."/>
            <person name="Tsubouchi T."/>
            <person name="Morono Y."/>
            <person name="Uchiyama I."/>
            <person name="Ito T."/>
            <person name="Fujiyama A."/>
            <person name="Inagaki F."/>
            <person name="Takami H."/>
        </authorList>
    </citation>
    <scope>NUCLEOTIDE SEQUENCE</scope>
    <source>
        <strain evidence="1">Expedition CK06-06</strain>
    </source>
</reference>
<accession>X1KKX1</accession>
<organism evidence="1">
    <name type="scientific">marine sediment metagenome</name>
    <dbReference type="NCBI Taxonomy" id="412755"/>
    <lineage>
        <taxon>unclassified sequences</taxon>
        <taxon>metagenomes</taxon>
        <taxon>ecological metagenomes</taxon>
    </lineage>
</organism>
<sequence>MEEKNIEQRQLMKIEEVSLEKMSLEQKQLADGLYHQLGLDPVVDKVLREYAESLSGMDRATDKVFGPYDIKGRADAVAKVSALVTYAAVKEQHDREVGNLGSQMAVVAKERDKERNNYDKLVGKVAEVVGGDYEALKANYNEIVDRLADVEHLKSQVS</sequence>
<dbReference type="EMBL" id="BARV01012735">
    <property type="protein sequence ID" value="GAI07323.1"/>
    <property type="molecule type" value="Genomic_DNA"/>
</dbReference>
<comment type="caution">
    <text evidence="1">The sequence shown here is derived from an EMBL/GenBank/DDBJ whole genome shotgun (WGS) entry which is preliminary data.</text>
</comment>
<protein>
    <submittedName>
        <fullName evidence="1">Uncharacterized protein</fullName>
    </submittedName>
</protein>
<feature type="non-terminal residue" evidence="1">
    <location>
        <position position="158"/>
    </location>
</feature>